<reference evidence="7 8" key="1">
    <citation type="journal article" date="2008" name="Genome Biol.">
        <title>Encapsulated in silica: genome, proteome and physiology of the thermophilic bacterium Anoxybacillus flavithermus WK1.</title>
        <authorList>
            <person name="Saw J.H."/>
            <person name="Mountain B.W."/>
            <person name="Feng L."/>
            <person name="Omelchenko M.V."/>
            <person name="Hou S."/>
            <person name="Saito J.A."/>
            <person name="Stott M.B."/>
            <person name="Li D."/>
            <person name="Zhao G."/>
            <person name="Wu J."/>
            <person name="Galperin M.Y."/>
            <person name="Koonin E.V."/>
            <person name="Makarova K.S."/>
            <person name="Wolf Y.I."/>
            <person name="Rigden D.J."/>
            <person name="Dunfield P.F."/>
            <person name="Wang L."/>
            <person name="Alam M."/>
        </authorList>
    </citation>
    <scope>NUCLEOTIDE SEQUENCE [LARGE SCALE GENOMIC DNA]</scope>
    <source>
        <strain evidence="8">DSM 21510 / WK1</strain>
    </source>
</reference>
<dbReference type="CDD" id="cd00555">
    <property type="entry name" value="Maf"/>
    <property type="match status" value="1"/>
</dbReference>
<comment type="function">
    <text evidence="6">Nucleoside triphosphate pyrophosphatase that hydrolyzes dTTP and UTP. May have a dual role in cell division arrest and in preventing the incorporation of modified nucleotides into cellular nucleic acids.</text>
</comment>
<evidence type="ECO:0000256" key="4">
    <source>
        <dbReference type="ARBA" id="ARBA00022801"/>
    </source>
</evidence>
<evidence type="ECO:0000256" key="2">
    <source>
        <dbReference type="ARBA" id="ARBA00004496"/>
    </source>
</evidence>
<gene>
    <name evidence="7" type="primary">maf</name>
    <name evidence="7" type="ordered locus">Aflv_0634</name>
</gene>
<comment type="cofactor">
    <cofactor evidence="1 6">
        <name>a divalent metal cation</name>
        <dbReference type="ChEBI" id="CHEBI:60240"/>
    </cofactor>
</comment>
<dbReference type="eggNOG" id="COG0424">
    <property type="taxonomic scope" value="Bacteria"/>
</dbReference>
<dbReference type="InterPro" id="IPR003697">
    <property type="entry name" value="Maf-like"/>
</dbReference>
<evidence type="ECO:0000256" key="5">
    <source>
        <dbReference type="ARBA" id="ARBA00023080"/>
    </source>
</evidence>
<dbReference type="SUPFAM" id="SSF52972">
    <property type="entry name" value="ITPase-like"/>
    <property type="match status" value="1"/>
</dbReference>
<protein>
    <recommendedName>
        <fullName evidence="6">dTTP/UTP pyrophosphatase</fullName>
        <shortName evidence="6">dTTPase/UTPase</shortName>
        <ecNumber evidence="6">3.6.1.9</ecNumber>
    </recommendedName>
    <alternativeName>
        <fullName evidence="6">Nucleoside triphosphate pyrophosphatase</fullName>
    </alternativeName>
    <alternativeName>
        <fullName evidence="6">Nucleotide pyrophosphatase</fullName>
        <shortName evidence="6">Nucleotide PPase</shortName>
    </alternativeName>
</protein>
<keyword evidence="4 6" id="KW-0378">Hydrolase</keyword>
<dbReference type="AlphaFoldDB" id="B7GH59"/>
<dbReference type="Gene3D" id="3.90.950.10">
    <property type="match status" value="1"/>
</dbReference>
<dbReference type="PANTHER" id="PTHR43213">
    <property type="entry name" value="BIFUNCTIONAL DTTP/UTP PYROPHOSPHATASE/METHYLTRANSFERASE PROTEIN-RELATED"/>
    <property type="match status" value="1"/>
</dbReference>
<dbReference type="PIRSF" id="PIRSF006305">
    <property type="entry name" value="Maf"/>
    <property type="match status" value="1"/>
</dbReference>
<keyword evidence="3 6" id="KW-0963">Cytoplasm</keyword>
<dbReference type="HAMAP" id="MF_00528">
    <property type="entry name" value="Maf"/>
    <property type="match status" value="1"/>
</dbReference>
<comment type="catalytic activity">
    <reaction evidence="6">
        <text>UTP + H2O = UMP + diphosphate + H(+)</text>
        <dbReference type="Rhea" id="RHEA:29395"/>
        <dbReference type="ChEBI" id="CHEBI:15377"/>
        <dbReference type="ChEBI" id="CHEBI:15378"/>
        <dbReference type="ChEBI" id="CHEBI:33019"/>
        <dbReference type="ChEBI" id="CHEBI:46398"/>
        <dbReference type="ChEBI" id="CHEBI:57865"/>
        <dbReference type="EC" id="3.6.1.9"/>
    </reaction>
</comment>
<evidence type="ECO:0000256" key="3">
    <source>
        <dbReference type="ARBA" id="ARBA00022490"/>
    </source>
</evidence>
<dbReference type="HOGENOM" id="CLU_040416_0_0_9"/>
<evidence type="ECO:0000313" key="8">
    <source>
        <dbReference type="Proteomes" id="UP000000742"/>
    </source>
</evidence>
<dbReference type="InterPro" id="IPR029001">
    <property type="entry name" value="ITPase-like_fam"/>
</dbReference>
<name>B7GH59_ANOFW</name>
<keyword evidence="5 6" id="KW-0546">Nucleotide metabolism</keyword>
<sequence length="192" mass="21342">MMAMQLVLASSSPRRKQLLHMLGLPFDILVSDVDESFDAKLSPSEIVQQLAHKKAHAVWQQKKDACVIGADTIVVCEGEVLGKPVSEQDAFRMLKRLSGTTHEVWTGVAICTANECVTFAEKTDVTFWSLSDDDIWAYIATKEPLDKAGAYGIQQRGALFVQKIDGDYFSVVGLPIAKLARELKKFGFYPFR</sequence>
<evidence type="ECO:0000256" key="1">
    <source>
        <dbReference type="ARBA" id="ARBA00001968"/>
    </source>
</evidence>
<dbReference type="Pfam" id="PF02545">
    <property type="entry name" value="Maf"/>
    <property type="match status" value="1"/>
</dbReference>
<dbReference type="FunFam" id="3.90.950.10:FF:000005">
    <property type="entry name" value="7-methyl-GTP pyrophosphatase"/>
    <property type="match status" value="1"/>
</dbReference>
<evidence type="ECO:0000256" key="6">
    <source>
        <dbReference type="HAMAP-Rule" id="MF_00528"/>
    </source>
</evidence>
<feature type="active site" description="Proton acceptor" evidence="6">
    <location>
        <position position="71"/>
    </location>
</feature>
<comment type="similarity">
    <text evidence="6">Belongs to the Maf family. YhdE subfamily.</text>
</comment>
<feature type="site" description="Important for substrate specificity" evidence="6">
    <location>
        <position position="72"/>
    </location>
</feature>
<dbReference type="KEGG" id="afl:Aflv_0634"/>
<evidence type="ECO:0000313" key="7">
    <source>
        <dbReference type="EMBL" id="ACJ33015.1"/>
    </source>
</evidence>
<dbReference type="EMBL" id="CP000922">
    <property type="protein sequence ID" value="ACJ33015.1"/>
    <property type="molecule type" value="Genomic_DNA"/>
</dbReference>
<dbReference type="GO" id="GO:0036221">
    <property type="term" value="F:UTP diphosphatase activity"/>
    <property type="evidence" value="ECO:0007669"/>
    <property type="project" value="RHEA"/>
</dbReference>
<dbReference type="GO" id="GO:0036218">
    <property type="term" value="F:dTTP diphosphatase activity"/>
    <property type="evidence" value="ECO:0007669"/>
    <property type="project" value="RHEA"/>
</dbReference>
<organism evidence="7 8">
    <name type="scientific">Anoxybacillus flavithermus (strain DSM 21510 / WK1)</name>
    <dbReference type="NCBI Taxonomy" id="491915"/>
    <lineage>
        <taxon>Bacteria</taxon>
        <taxon>Bacillati</taxon>
        <taxon>Bacillota</taxon>
        <taxon>Bacilli</taxon>
        <taxon>Bacillales</taxon>
        <taxon>Anoxybacillaceae</taxon>
        <taxon>Anoxybacillus</taxon>
    </lineage>
</organism>
<accession>B7GH59</accession>
<dbReference type="GO" id="GO:0009117">
    <property type="term" value="P:nucleotide metabolic process"/>
    <property type="evidence" value="ECO:0007669"/>
    <property type="project" value="UniProtKB-KW"/>
</dbReference>
<proteinExistence type="inferred from homology"/>
<comment type="caution">
    <text evidence="6">Lacks conserved residue(s) required for the propagation of feature annotation.</text>
</comment>
<dbReference type="EC" id="3.6.1.9" evidence="6"/>
<feature type="site" description="Important for substrate specificity" evidence="6">
    <location>
        <position position="154"/>
    </location>
</feature>
<dbReference type="Proteomes" id="UP000000742">
    <property type="component" value="Chromosome"/>
</dbReference>
<feature type="site" description="Important for substrate specificity" evidence="6">
    <location>
        <position position="14"/>
    </location>
</feature>
<comment type="subcellular location">
    <subcellularLocation>
        <location evidence="2 6">Cytoplasm</location>
    </subcellularLocation>
</comment>
<dbReference type="GO" id="GO:0005737">
    <property type="term" value="C:cytoplasm"/>
    <property type="evidence" value="ECO:0007669"/>
    <property type="project" value="UniProtKB-SubCell"/>
</dbReference>
<comment type="catalytic activity">
    <reaction evidence="6">
        <text>dTTP + H2O = dTMP + diphosphate + H(+)</text>
        <dbReference type="Rhea" id="RHEA:28534"/>
        <dbReference type="ChEBI" id="CHEBI:15377"/>
        <dbReference type="ChEBI" id="CHEBI:15378"/>
        <dbReference type="ChEBI" id="CHEBI:33019"/>
        <dbReference type="ChEBI" id="CHEBI:37568"/>
        <dbReference type="ChEBI" id="CHEBI:63528"/>
        <dbReference type="EC" id="3.6.1.9"/>
    </reaction>
</comment>
<dbReference type="PANTHER" id="PTHR43213:SF5">
    <property type="entry name" value="BIFUNCTIONAL DTTP_UTP PYROPHOSPHATASE_METHYLTRANSFERASE PROTEIN-RELATED"/>
    <property type="match status" value="1"/>
</dbReference>
<dbReference type="STRING" id="491915.Aflv_0634"/>
<dbReference type="NCBIfam" id="TIGR00172">
    <property type="entry name" value="maf"/>
    <property type="match status" value="1"/>
</dbReference>